<dbReference type="EMBL" id="AP014809">
    <property type="protein sequence ID" value="BAU90288.1"/>
    <property type="molecule type" value="Genomic_DNA"/>
</dbReference>
<organism evidence="2 3">
    <name type="scientific">Methylorubrum populi</name>
    <dbReference type="NCBI Taxonomy" id="223967"/>
    <lineage>
        <taxon>Bacteria</taxon>
        <taxon>Pseudomonadati</taxon>
        <taxon>Pseudomonadota</taxon>
        <taxon>Alphaproteobacteria</taxon>
        <taxon>Hyphomicrobiales</taxon>
        <taxon>Methylobacteriaceae</taxon>
        <taxon>Methylorubrum</taxon>
    </lineage>
</organism>
<evidence type="ECO:0000313" key="3">
    <source>
        <dbReference type="Proteomes" id="UP000218288"/>
    </source>
</evidence>
<evidence type="ECO:0000313" key="2">
    <source>
        <dbReference type="EMBL" id="BAU90288.1"/>
    </source>
</evidence>
<reference evidence="2 3" key="1">
    <citation type="journal article" date="2016" name="Genome Announc.">
        <title>Complete Genome Sequence of Methylobacterium populi P-1M, Isolated from Pink-Pigmented Household Biofilm.</title>
        <authorList>
            <person name="Morohoshi T."/>
            <person name="Ikeda T."/>
        </authorList>
    </citation>
    <scope>NUCLEOTIDE SEQUENCE [LARGE SCALE GENOMIC DNA]</scope>
    <source>
        <strain evidence="2 3">P-1M</strain>
    </source>
</reference>
<keyword evidence="1" id="KW-0472">Membrane</keyword>
<sequence>MMGLGRVLLAVFALILAIPAGALALTAGVLLDPTFRETLGELGLVGLFAGLSDLAQGVPPDVAVMAVILFAQALGLLLILPPTLVALLGETLGLRSPFWYGGATGALTALLPWLARGGPPPAAGSAAAGAEARLAAILLMAGSVSGLVYWLIAGRSVGARTSRRGADAF</sequence>
<accession>A0A161JKK1</accession>
<dbReference type="Proteomes" id="UP000218288">
    <property type="component" value="Chromosome"/>
</dbReference>
<feature type="transmembrane region" description="Helical" evidence="1">
    <location>
        <begin position="135"/>
        <end position="154"/>
    </location>
</feature>
<feature type="transmembrane region" description="Helical" evidence="1">
    <location>
        <begin position="98"/>
        <end position="115"/>
    </location>
</feature>
<evidence type="ECO:0000256" key="1">
    <source>
        <dbReference type="SAM" id="Phobius"/>
    </source>
</evidence>
<dbReference type="AlphaFoldDB" id="A0A161JKK1"/>
<dbReference type="RefSeq" id="WP_096487782.1">
    <property type="nucleotide sequence ID" value="NZ_AP014809.1"/>
</dbReference>
<name>A0A161JKK1_9HYPH</name>
<keyword evidence="1" id="KW-0812">Transmembrane</keyword>
<feature type="transmembrane region" description="Helical" evidence="1">
    <location>
        <begin position="62"/>
        <end position="86"/>
    </location>
</feature>
<dbReference type="OrthoDB" id="8455876at2"/>
<protein>
    <submittedName>
        <fullName evidence="2">Uncharacterized protein</fullName>
    </submittedName>
</protein>
<gene>
    <name evidence="2" type="ORF">MPPM_1683</name>
</gene>
<proteinExistence type="predicted"/>
<keyword evidence="1" id="KW-1133">Transmembrane helix</keyword>